<sequence length="679" mass="75381">MTPSQAPPNTAISPPDGEDDDELPTMVSFNQNPTTRAKRPRNHWPDIRRSMIVDEKRASIRQNKALWGPNFIRSTAPRAALDDLQVNTSQYSQMPHTVATFANQPEAPHDPNGHAQQAGLKINPGGPPRFGPDRSVVDPFGVVGGFYPPPHAPRFPSSLRRSEVSQTPPAPYGAHSPPSSSAAMPSSPPVRLTLDTWNDELDRNFDGHGGLTKQATAVLEKNPLRYDLVKDIMKDRDAGLVRDNYWLTDGDGTQRLHHHWCSVFKVAGYTKGTHHTLLSNAPYEVQFAYNTGRTRGKLIASTEETSGAKRVAERDPEQLRAEDNVVGSPTSEMAQKISQTGSDPAEGGPLQGIDELGENPSSKNDPRNGCDDAETGDADDESDGEPINERDRSLARNRKRPYKGLMYTAAIEAAAYKAWRADHKRMGRSFYRWPEGRILMWLCENIKRSINDLPISALSELWHPLWSVATPPNLNIRVLGNIDVTAEEFFTFFPLHTCWRDPMYKYNRNGWTPTRIVEFIYYTRADSMTDVRAVLRNTIEKQLHKAITFVHGGERWTKKNQRPANLAPIDVYHPGIYSEVRGLSGPNKNLLSDYLILDCAAGVSRLPEGLGAGGLTRAIVHAQMNGTNPPLSGLEKYLIDNGLGTEMPMPEDGMNADLAAVERIKEAAHKHAVDIRLPT</sequence>
<proteinExistence type="predicted"/>
<accession>A0A6A6SIK3</accession>
<dbReference type="OrthoDB" id="3800698at2759"/>
<evidence type="ECO:0000313" key="3">
    <source>
        <dbReference type="Proteomes" id="UP000799324"/>
    </source>
</evidence>
<feature type="region of interest" description="Disordered" evidence="1">
    <location>
        <begin position="1"/>
        <end position="43"/>
    </location>
</feature>
<feature type="region of interest" description="Disordered" evidence="1">
    <location>
        <begin position="109"/>
        <end position="133"/>
    </location>
</feature>
<dbReference type="Proteomes" id="UP000799324">
    <property type="component" value="Unassembled WGS sequence"/>
</dbReference>
<gene>
    <name evidence="2" type="ORF">K491DRAFT_740884</name>
</gene>
<feature type="compositionally biased region" description="Basic and acidic residues" evidence="1">
    <location>
        <begin position="306"/>
        <end position="323"/>
    </location>
</feature>
<feature type="region of interest" description="Disordered" evidence="1">
    <location>
        <begin position="299"/>
        <end position="395"/>
    </location>
</feature>
<feature type="region of interest" description="Disordered" evidence="1">
    <location>
        <begin position="153"/>
        <end position="190"/>
    </location>
</feature>
<feature type="compositionally biased region" description="Polar residues" evidence="1">
    <location>
        <begin position="1"/>
        <end position="12"/>
    </location>
</feature>
<keyword evidence="3" id="KW-1185">Reference proteome</keyword>
<feature type="compositionally biased region" description="Acidic residues" evidence="1">
    <location>
        <begin position="371"/>
        <end position="386"/>
    </location>
</feature>
<feature type="compositionally biased region" description="Low complexity" evidence="1">
    <location>
        <begin position="172"/>
        <end position="185"/>
    </location>
</feature>
<dbReference type="EMBL" id="MU004625">
    <property type="protein sequence ID" value="KAF2647400.1"/>
    <property type="molecule type" value="Genomic_DNA"/>
</dbReference>
<organism evidence="2 3">
    <name type="scientific">Lophiostoma macrostomum CBS 122681</name>
    <dbReference type="NCBI Taxonomy" id="1314788"/>
    <lineage>
        <taxon>Eukaryota</taxon>
        <taxon>Fungi</taxon>
        <taxon>Dikarya</taxon>
        <taxon>Ascomycota</taxon>
        <taxon>Pezizomycotina</taxon>
        <taxon>Dothideomycetes</taxon>
        <taxon>Pleosporomycetidae</taxon>
        <taxon>Pleosporales</taxon>
        <taxon>Lophiostomataceae</taxon>
        <taxon>Lophiostoma</taxon>
    </lineage>
</organism>
<name>A0A6A6SIK3_9PLEO</name>
<feature type="compositionally biased region" description="Polar residues" evidence="1">
    <location>
        <begin position="327"/>
        <end position="342"/>
    </location>
</feature>
<reference evidence="2" key="1">
    <citation type="journal article" date="2020" name="Stud. Mycol.">
        <title>101 Dothideomycetes genomes: a test case for predicting lifestyles and emergence of pathogens.</title>
        <authorList>
            <person name="Haridas S."/>
            <person name="Albert R."/>
            <person name="Binder M."/>
            <person name="Bloem J."/>
            <person name="Labutti K."/>
            <person name="Salamov A."/>
            <person name="Andreopoulos B."/>
            <person name="Baker S."/>
            <person name="Barry K."/>
            <person name="Bills G."/>
            <person name="Bluhm B."/>
            <person name="Cannon C."/>
            <person name="Castanera R."/>
            <person name="Culley D."/>
            <person name="Daum C."/>
            <person name="Ezra D."/>
            <person name="Gonzalez J."/>
            <person name="Henrissat B."/>
            <person name="Kuo A."/>
            <person name="Liang C."/>
            <person name="Lipzen A."/>
            <person name="Lutzoni F."/>
            <person name="Magnuson J."/>
            <person name="Mondo S."/>
            <person name="Nolan M."/>
            <person name="Ohm R."/>
            <person name="Pangilinan J."/>
            <person name="Park H.-J."/>
            <person name="Ramirez L."/>
            <person name="Alfaro M."/>
            <person name="Sun H."/>
            <person name="Tritt A."/>
            <person name="Yoshinaga Y."/>
            <person name="Zwiers L.-H."/>
            <person name="Turgeon B."/>
            <person name="Goodwin S."/>
            <person name="Spatafora J."/>
            <person name="Crous P."/>
            <person name="Grigoriev I."/>
        </authorList>
    </citation>
    <scope>NUCLEOTIDE SEQUENCE</scope>
    <source>
        <strain evidence="2">CBS 122681</strain>
    </source>
</reference>
<evidence type="ECO:0000256" key="1">
    <source>
        <dbReference type="SAM" id="MobiDB-lite"/>
    </source>
</evidence>
<protein>
    <submittedName>
        <fullName evidence="2">Uncharacterized protein</fullName>
    </submittedName>
</protein>
<dbReference type="AlphaFoldDB" id="A0A6A6SIK3"/>
<evidence type="ECO:0000313" key="2">
    <source>
        <dbReference type="EMBL" id="KAF2647400.1"/>
    </source>
</evidence>